<keyword evidence="6" id="KW-1185">Reference proteome</keyword>
<keyword evidence="5" id="KW-0732">Signal</keyword>
<dbReference type="KEGG" id="nlo:107224375"/>
<feature type="chain" id="PRO_5046102108" evidence="5">
    <location>
        <begin position="21"/>
        <end position="463"/>
    </location>
</feature>
<keyword evidence="2" id="KW-0964">Secreted</keyword>
<accession>A0A6J0C037</accession>
<protein>
    <submittedName>
        <fullName evidence="7">Uncharacterized protein LOC107224375</fullName>
    </submittedName>
</protein>
<name>A0A6J0C037_NEOLC</name>
<proteinExistence type="predicted"/>
<dbReference type="InParanoid" id="A0A6J0C037"/>
<evidence type="ECO:0000313" key="6">
    <source>
        <dbReference type="Proteomes" id="UP000829291"/>
    </source>
</evidence>
<sequence>MPPLLIGLVLVVARMDKAEGESPLDSPRPFGQGKASRAEEFDRTGVLQPDSQITATLRPGTNSEFYYLIHHEGTPFTLLVSPCSGPISWTVSYVRPPENESDADEGKKRWPVTKLVPGSPLFTYAGVEARNFSMTRAQEGVYRFEIRSTTTSNGSAERRGVDTVRLYATTEILEHQSILEFGNGGTGHRRHLLRFQQRRSKRRLGVSWSWSRPVTNLTEYCLAVTSGQRRPPATLCAAQNLLQSTSAWPLDKTQTSGHQRRRPIPEGLHCPREPRLTLNGMRFNTTYHFALYAVSRTNNVSRRVTVESHKFRRNPTQTLRTGHPETTNLRKNSGLVNFQYRPRSNAGTVFLMRSCSGGSFRALLKGPAGIIRDEKVTDSFFKLVAEPLESGKRYVLRISVTPEELETVTTVKVIAREDVPSANRKVPGRSRSRENRFSRGSLWSRPRKRFRVDQRPICSLSDI</sequence>
<evidence type="ECO:0000256" key="3">
    <source>
        <dbReference type="ARBA" id="ARBA00022737"/>
    </source>
</evidence>
<dbReference type="GeneID" id="107224375"/>
<dbReference type="Proteomes" id="UP000829291">
    <property type="component" value="Chromosome 1"/>
</dbReference>
<evidence type="ECO:0000313" key="7">
    <source>
        <dbReference type="RefSeq" id="XP_015519887.2"/>
    </source>
</evidence>
<dbReference type="PANTHER" id="PTHR14619">
    <property type="entry name" value="NEURON-DERIVED NEUROTROPHIC FACTOR"/>
    <property type="match status" value="1"/>
</dbReference>
<evidence type="ECO:0000256" key="4">
    <source>
        <dbReference type="SAM" id="MobiDB-lite"/>
    </source>
</evidence>
<evidence type="ECO:0000256" key="5">
    <source>
        <dbReference type="SAM" id="SignalP"/>
    </source>
</evidence>
<dbReference type="PANTHER" id="PTHR14619:SF3">
    <property type="entry name" value="PROTEIN NDNF"/>
    <property type="match status" value="1"/>
</dbReference>
<dbReference type="InterPro" id="IPR019326">
    <property type="entry name" value="NDNF"/>
</dbReference>
<comment type="subcellular location">
    <subcellularLocation>
        <location evidence="1">Secreted</location>
    </subcellularLocation>
</comment>
<dbReference type="RefSeq" id="XP_015519887.2">
    <property type="nucleotide sequence ID" value="XM_015664401.2"/>
</dbReference>
<dbReference type="GO" id="GO:0005576">
    <property type="term" value="C:extracellular region"/>
    <property type="evidence" value="ECO:0007669"/>
    <property type="project" value="UniProtKB-SubCell"/>
</dbReference>
<keyword evidence="3" id="KW-0677">Repeat</keyword>
<dbReference type="OrthoDB" id="9872501at2759"/>
<feature type="signal peptide" evidence="5">
    <location>
        <begin position="1"/>
        <end position="20"/>
    </location>
</feature>
<dbReference type="AlphaFoldDB" id="A0A6J0C037"/>
<organism evidence="7">
    <name type="scientific">Neodiprion lecontei</name>
    <name type="common">Redheaded pine sawfly</name>
    <dbReference type="NCBI Taxonomy" id="441921"/>
    <lineage>
        <taxon>Eukaryota</taxon>
        <taxon>Metazoa</taxon>
        <taxon>Ecdysozoa</taxon>
        <taxon>Arthropoda</taxon>
        <taxon>Hexapoda</taxon>
        <taxon>Insecta</taxon>
        <taxon>Pterygota</taxon>
        <taxon>Neoptera</taxon>
        <taxon>Endopterygota</taxon>
        <taxon>Hymenoptera</taxon>
        <taxon>Tenthredinoidea</taxon>
        <taxon>Diprionidae</taxon>
        <taxon>Diprioninae</taxon>
        <taxon>Neodiprion</taxon>
    </lineage>
</organism>
<reference evidence="7" key="1">
    <citation type="submission" date="2025-08" db="UniProtKB">
        <authorList>
            <consortium name="RefSeq"/>
        </authorList>
    </citation>
    <scope>IDENTIFICATION</scope>
    <source>
        <tissue evidence="7">Thorax and Abdomen</tissue>
    </source>
</reference>
<evidence type="ECO:0000256" key="1">
    <source>
        <dbReference type="ARBA" id="ARBA00004613"/>
    </source>
</evidence>
<feature type="region of interest" description="Disordered" evidence="4">
    <location>
        <begin position="18"/>
        <end position="42"/>
    </location>
</feature>
<evidence type="ECO:0000256" key="2">
    <source>
        <dbReference type="ARBA" id="ARBA00022525"/>
    </source>
</evidence>
<gene>
    <name evidence="7" type="primary">LOC107224375</name>
</gene>